<dbReference type="Proteomes" id="UP000308149">
    <property type="component" value="Chromosome"/>
</dbReference>
<keyword evidence="2" id="KW-1185">Reference proteome</keyword>
<gene>
    <name evidence="1" type="ORF">FHQ07_02305</name>
</gene>
<dbReference type="EMBL" id="CP040871">
    <property type="protein sequence ID" value="QDA56232.1"/>
    <property type="molecule type" value="Genomic_DNA"/>
</dbReference>
<sequence length="118" mass="12581">MSAVRPGTAGATRTCPHCKATILESSSVCPACRGHLKFDAPAIEAAQRFVPLKVEGTINAQDDGAFEYTMVVVIRNERGEEIGRHVAGVGAVFPGESRSFDVSVEAVPAHPGKRRLKH</sequence>
<organism evidence="1 2">
    <name type="scientific">Thermomonas aquatica</name>
    <dbReference type="NCBI Taxonomy" id="2202149"/>
    <lineage>
        <taxon>Bacteria</taxon>
        <taxon>Pseudomonadati</taxon>
        <taxon>Pseudomonadota</taxon>
        <taxon>Gammaproteobacteria</taxon>
        <taxon>Lysobacterales</taxon>
        <taxon>Lysobacteraceae</taxon>
        <taxon>Thermomonas</taxon>
    </lineage>
</organism>
<reference evidence="1 2" key="1">
    <citation type="submission" date="2019-06" db="EMBL/GenBank/DDBJ databases">
        <title>Thermomonas aquatica sp. nov., isolated from an industrial wastewater treatment plant.</title>
        <authorList>
            <person name="Jeon J.H."/>
            <person name="Park D.-S."/>
        </authorList>
    </citation>
    <scope>NUCLEOTIDE SEQUENCE [LARGE SCALE GENOMIC DNA]</scope>
    <source>
        <strain evidence="1 2">SY21</strain>
    </source>
</reference>
<dbReference type="RefSeq" id="WP_139715160.1">
    <property type="nucleotide sequence ID" value="NZ_CP040871.1"/>
</dbReference>
<dbReference type="AlphaFoldDB" id="A0A5B7ZR45"/>
<proteinExistence type="predicted"/>
<dbReference type="KEGG" id="thes:FHQ07_02305"/>
<evidence type="ECO:0000313" key="2">
    <source>
        <dbReference type="Proteomes" id="UP000308149"/>
    </source>
</evidence>
<accession>A0A5B7ZR45</accession>
<protein>
    <submittedName>
        <fullName evidence="1">Uncharacterized protein</fullName>
    </submittedName>
</protein>
<evidence type="ECO:0000313" key="1">
    <source>
        <dbReference type="EMBL" id="QDA56232.1"/>
    </source>
</evidence>
<name>A0A5B7ZR45_9GAMM</name>
<dbReference type="OrthoDB" id="5974215at2"/>